<evidence type="ECO:0000313" key="1">
    <source>
        <dbReference type="EMBL" id="KPW98183.1"/>
    </source>
</evidence>
<organism evidence="1 2">
    <name type="scientific">Pseudomonas syringae pv. castaneae</name>
    <dbReference type="NCBI Taxonomy" id="264450"/>
    <lineage>
        <taxon>Bacteria</taxon>
        <taxon>Pseudomonadati</taxon>
        <taxon>Pseudomonadota</taxon>
        <taxon>Gammaproteobacteria</taxon>
        <taxon>Pseudomonadales</taxon>
        <taxon>Pseudomonadaceae</taxon>
        <taxon>Pseudomonas</taxon>
        <taxon>Pseudomonas syringae</taxon>
    </lineage>
</organism>
<protein>
    <submittedName>
        <fullName evidence="1">Uncharacterized protein</fullName>
    </submittedName>
</protein>
<evidence type="ECO:0000313" key="2">
    <source>
        <dbReference type="Proteomes" id="UP000050381"/>
    </source>
</evidence>
<name>A0A0P9N0P8_PSESX</name>
<dbReference type="AlphaFoldDB" id="A0A0P9N0P8"/>
<proteinExistence type="predicted"/>
<sequence length="49" mass="5367">MSPVLSLTMVTFATALKIRRISSTDMSMPLVAGLLYSMMGRSMLAPMAW</sequence>
<dbReference type="Proteomes" id="UP000050381">
    <property type="component" value="Unassembled WGS sequence"/>
</dbReference>
<dbReference type="EMBL" id="LJQD01000126">
    <property type="protein sequence ID" value="KPW98183.1"/>
    <property type="molecule type" value="Genomic_DNA"/>
</dbReference>
<comment type="caution">
    <text evidence="1">The sequence shown here is derived from an EMBL/GenBank/DDBJ whole genome shotgun (WGS) entry which is preliminary data.</text>
</comment>
<gene>
    <name evidence="1" type="ORF">ALO79_200015</name>
</gene>
<accession>A0A0P9N0P8</accession>
<reference evidence="1 2" key="1">
    <citation type="submission" date="2015-09" db="EMBL/GenBank/DDBJ databases">
        <title>Genome announcement of multiple Pseudomonas syringae strains.</title>
        <authorList>
            <person name="Thakur S."/>
            <person name="Wang P.W."/>
            <person name="Gong Y."/>
            <person name="Weir B.S."/>
            <person name="Guttman D.S."/>
        </authorList>
    </citation>
    <scope>NUCLEOTIDE SEQUENCE [LARGE SCALE GENOMIC DNA]</scope>
    <source>
        <strain evidence="1 2">ICMP9419</strain>
    </source>
</reference>